<organism evidence="5 6">
    <name type="scientific">Nostoc cf. edaphicum LEGE 07299</name>
    <dbReference type="NCBI Taxonomy" id="2777974"/>
    <lineage>
        <taxon>Bacteria</taxon>
        <taxon>Bacillati</taxon>
        <taxon>Cyanobacteriota</taxon>
        <taxon>Cyanophyceae</taxon>
        <taxon>Nostocales</taxon>
        <taxon>Nostocaceae</taxon>
        <taxon>Nostoc</taxon>
    </lineage>
</organism>
<feature type="repeat" description="NHL" evidence="2">
    <location>
        <begin position="157"/>
        <end position="187"/>
    </location>
</feature>
<feature type="signal peptide" evidence="3">
    <location>
        <begin position="1"/>
        <end position="27"/>
    </location>
</feature>
<protein>
    <submittedName>
        <fullName evidence="5">Scytonemin biosynthesis PEP-CTERM protein ScyF</fullName>
    </submittedName>
</protein>
<dbReference type="NCBIfam" id="NF035926">
    <property type="entry name" value="scyF_NHL_VPEP"/>
    <property type="match status" value="1"/>
</dbReference>
<evidence type="ECO:0000256" key="1">
    <source>
        <dbReference type="ARBA" id="ARBA00022737"/>
    </source>
</evidence>
<proteinExistence type="predicted"/>
<dbReference type="Pfam" id="PF07589">
    <property type="entry name" value="PEP-CTERM"/>
    <property type="match status" value="1"/>
</dbReference>
<dbReference type="PANTHER" id="PTHR24104:SF25">
    <property type="entry name" value="PROTEIN LIN-41"/>
    <property type="match status" value="1"/>
</dbReference>
<evidence type="ECO:0000313" key="5">
    <source>
        <dbReference type="EMBL" id="MBE9106540.1"/>
    </source>
</evidence>
<keyword evidence="1" id="KW-0677">Repeat</keyword>
<dbReference type="InterPro" id="IPR013424">
    <property type="entry name" value="Ice-binding_C"/>
</dbReference>
<dbReference type="InterPro" id="IPR001258">
    <property type="entry name" value="NHL_repeat"/>
</dbReference>
<evidence type="ECO:0000256" key="2">
    <source>
        <dbReference type="PROSITE-ProRule" id="PRU00504"/>
    </source>
</evidence>
<name>A0ABR9U1L1_9NOSO</name>
<dbReference type="Proteomes" id="UP000647836">
    <property type="component" value="Unassembled WGS sequence"/>
</dbReference>
<evidence type="ECO:0000259" key="4">
    <source>
        <dbReference type="Pfam" id="PF07589"/>
    </source>
</evidence>
<dbReference type="SUPFAM" id="SSF63829">
    <property type="entry name" value="Calcium-dependent phosphotriesterase"/>
    <property type="match status" value="1"/>
</dbReference>
<feature type="repeat" description="NHL" evidence="2">
    <location>
        <begin position="243"/>
        <end position="283"/>
    </location>
</feature>
<dbReference type="PANTHER" id="PTHR24104">
    <property type="entry name" value="E3 UBIQUITIN-PROTEIN LIGASE NHLRC1-RELATED"/>
    <property type="match status" value="1"/>
</dbReference>
<keyword evidence="6" id="KW-1185">Reference proteome</keyword>
<reference evidence="5 6" key="1">
    <citation type="submission" date="2020-10" db="EMBL/GenBank/DDBJ databases">
        <authorList>
            <person name="Castelo-Branco R."/>
            <person name="Eusebio N."/>
            <person name="Adriana R."/>
            <person name="Vieira A."/>
            <person name="Brugerolle De Fraissinette N."/>
            <person name="Rezende De Castro R."/>
            <person name="Schneider M.P."/>
            <person name="Vasconcelos V."/>
            <person name="Leao P.N."/>
        </authorList>
    </citation>
    <scope>NUCLEOTIDE SEQUENCE [LARGE SCALE GENOMIC DNA]</scope>
    <source>
        <strain evidence="5 6">LEGE 07299</strain>
    </source>
</reference>
<dbReference type="PROSITE" id="PS51125">
    <property type="entry name" value="NHL"/>
    <property type="match status" value="3"/>
</dbReference>
<evidence type="ECO:0000256" key="3">
    <source>
        <dbReference type="SAM" id="SignalP"/>
    </source>
</evidence>
<feature type="chain" id="PRO_5045990684" evidence="3">
    <location>
        <begin position="28"/>
        <end position="398"/>
    </location>
</feature>
<accession>A0ABR9U1L1</accession>
<evidence type="ECO:0000313" key="6">
    <source>
        <dbReference type="Proteomes" id="UP000647836"/>
    </source>
</evidence>
<dbReference type="InterPro" id="IPR050952">
    <property type="entry name" value="TRIM-NHL_E3_ligases"/>
</dbReference>
<keyword evidence="3" id="KW-0732">Signal</keyword>
<dbReference type="RefSeq" id="WP_194045633.1">
    <property type="nucleotide sequence ID" value="NZ_JADEXF010000564.1"/>
</dbReference>
<dbReference type="Gene3D" id="2.120.10.30">
    <property type="entry name" value="TolB, C-terminal domain"/>
    <property type="match status" value="2"/>
</dbReference>
<dbReference type="EMBL" id="JADEXF010000564">
    <property type="protein sequence ID" value="MBE9106540.1"/>
    <property type="molecule type" value="Genomic_DNA"/>
</dbReference>
<gene>
    <name evidence="5" type="primary">scyF</name>
    <name evidence="5" type="ORF">IQ229_16880</name>
</gene>
<dbReference type="Pfam" id="PF17170">
    <property type="entry name" value="DUF5128"/>
    <property type="match status" value="1"/>
</dbReference>
<feature type="domain" description="Ice-binding protein C-terminal" evidence="4">
    <location>
        <begin position="356"/>
        <end position="381"/>
    </location>
</feature>
<dbReference type="InterPro" id="IPR011042">
    <property type="entry name" value="6-blade_b-propeller_TolB-like"/>
</dbReference>
<sequence>MGLVKNLSISILGAGFMVLAAAAQAKAVTLTYDRSIGSPGFGPGQLFVPQGIAVDSQGNTLIANGRGVNPDGTPNYNLGNKIEKFSPSGQYIGAIGSGGTGPGQFDEPTTVDFNPVTGDLYSGDVYNNRINQFDSQGNFIRSFANGDFTPRVNDRIFFGPSGLTFDKTGNVYVGDFNGERILKFTPDGQAIGVIGGALGTAPGQFQGVAGVRISPVSGNIFVADQYNNRVQVLDPNGKSLLAFGSAGSGPGQLLQPIGIEVDEQENVYVADSINSRVQVFDKNGKFLTSFGQPALDASGNPVPPPALTGPPFGNPLDLTPGRFNWTGGTSYKDGKLYVGDFFQGRVQVLNVEGRRQVPEPSSALGLALLGLGAATVTLRKRGQQKPVFSLEKELQKQC</sequence>
<comment type="caution">
    <text evidence="5">The sequence shown here is derived from an EMBL/GenBank/DDBJ whole genome shotgun (WGS) entry which is preliminary data.</text>
</comment>
<feature type="repeat" description="NHL" evidence="2">
    <location>
        <begin position="196"/>
        <end position="236"/>
    </location>
</feature>
<dbReference type="NCBIfam" id="TIGR02595">
    <property type="entry name" value="PEP_CTERM"/>
    <property type="match status" value="1"/>
</dbReference>
<dbReference type="CDD" id="cd05819">
    <property type="entry name" value="NHL"/>
    <property type="match status" value="1"/>
</dbReference>